<feature type="region of interest" description="Disordered" evidence="1">
    <location>
        <begin position="20"/>
        <end position="93"/>
    </location>
</feature>
<keyword evidence="2" id="KW-0472">Membrane</keyword>
<reference evidence="3" key="1">
    <citation type="journal article" date="2023" name="Mol. Phylogenet. Evol.">
        <title>Genome-scale phylogeny and comparative genomics of the fungal order Sordariales.</title>
        <authorList>
            <person name="Hensen N."/>
            <person name="Bonometti L."/>
            <person name="Westerberg I."/>
            <person name="Brannstrom I.O."/>
            <person name="Guillou S."/>
            <person name="Cros-Aarteil S."/>
            <person name="Calhoun S."/>
            <person name="Haridas S."/>
            <person name="Kuo A."/>
            <person name="Mondo S."/>
            <person name="Pangilinan J."/>
            <person name="Riley R."/>
            <person name="LaButti K."/>
            <person name="Andreopoulos B."/>
            <person name="Lipzen A."/>
            <person name="Chen C."/>
            <person name="Yan M."/>
            <person name="Daum C."/>
            <person name="Ng V."/>
            <person name="Clum A."/>
            <person name="Steindorff A."/>
            <person name="Ohm R.A."/>
            <person name="Martin F."/>
            <person name="Silar P."/>
            <person name="Natvig D.O."/>
            <person name="Lalanne C."/>
            <person name="Gautier V."/>
            <person name="Ament-Velasquez S.L."/>
            <person name="Kruys A."/>
            <person name="Hutchinson M.I."/>
            <person name="Powell A.J."/>
            <person name="Barry K."/>
            <person name="Miller A.N."/>
            <person name="Grigoriev I.V."/>
            <person name="Debuchy R."/>
            <person name="Gladieux P."/>
            <person name="Hiltunen Thoren M."/>
            <person name="Johannesson H."/>
        </authorList>
    </citation>
    <scope>NUCLEOTIDE SEQUENCE</scope>
    <source>
        <strain evidence="3">CBS 955.72</strain>
    </source>
</reference>
<evidence type="ECO:0000256" key="2">
    <source>
        <dbReference type="SAM" id="Phobius"/>
    </source>
</evidence>
<feature type="compositionally biased region" description="Low complexity" evidence="1">
    <location>
        <begin position="43"/>
        <end position="67"/>
    </location>
</feature>
<proteinExistence type="predicted"/>
<keyword evidence="2" id="KW-0812">Transmembrane</keyword>
<name>A0AAJ0HI99_9PEZI</name>
<reference evidence="3" key="2">
    <citation type="submission" date="2023-06" db="EMBL/GenBank/DDBJ databases">
        <authorList>
            <consortium name="Lawrence Berkeley National Laboratory"/>
            <person name="Haridas S."/>
            <person name="Hensen N."/>
            <person name="Bonometti L."/>
            <person name="Westerberg I."/>
            <person name="Brannstrom I.O."/>
            <person name="Guillou S."/>
            <person name="Cros-Aarteil S."/>
            <person name="Calhoun S."/>
            <person name="Kuo A."/>
            <person name="Mondo S."/>
            <person name="Pangilinan J."/>
            <person name="Riley R."/>
            <person name="Labutti K."/>
            <person name="Andreopoulos B."/>
            <person name="Lipzen A."/>
            <person name="Chen C."/>
            <person name="Yanf M."/>
            <person name="Daum C."/>
            <person name="Ng V."/>
            <person name="Clum A."/>
            <person name="Steindorff A."/>
            <person name="Ohm R."/>
            <person name="Martin F."/>
            <person name="Silar P."/>
            <person name="Natvig D."/>
            <person name="Lalanne C."/>
            <person name="Gautier V."/>
            <person name="Ament-Velasquez S.L."/>
            <person name="Kruys A."/>
            <person name="Hutchinson M.I."/>
            <person name="Powell A.J."/>
            <person name="Barry K."/>
            <person name="Miller A.N."/>
            <person name="Grigoriev I.V."/>
            <person name="Debuchy R."/>
            <person name="Gladieux P."/>
            <person name="Thoren M.H."/>
            <person name="Johannesson H."/>
        </authorList>
    </citation>
    <scope>NUCLEOTIDE SEQUENCE</scope>
    <source>
        <strain evidence="3">CBS 955.72</strain>
    </source>
</reference>
<organism evidence="3 4">
    <name type="scientific">Lasiosphaeria hispida</name>
    <dbReference type="NCBI Taxonomy" id="260671"/>
    <lineage>
        <taxon>Eukaryota</taxon>
        <taxon>Fungi</taxon>
        <taxon>Dikarya</taxon>
        <taxon>Ascomycota</taxon>
        <taxon>Pezizomycotina</taxon>
        <taxon>Sordariomycetes</taxon>
        <taxon>Sordariomycetidae</taxon>
        <taxon>Sordariales</taxon>
        <taxon>Lasiosphaeriaceae</taxon>
        <taxon>Lasiosphaeria</taxon>
    </lineage>
</organism>
<dbReference type="Proteomes" id="UP001275084">
    <property type="component" value="Unassembled WGS sequence"/>
</dbReference>
<keyword evidence="4" id="KW-1185">Reference proteome</keyword>
<evidence type="ECO:0000256" key="1">
    <source>
        <dbReference type="SAM" id="MobiDB-lite"/>
    </source>
</evidence>
<evidence type="ECO:0000313" key="3">
    <source>
        <dbReference type="EMBL" id="KAK3352970.1"/>
    </source>
</evidence>
<evidence type="ECO:0000313" key="4">
    <source>
        <dbReference type="Proteomes" id="UP001275084"/>
    </source>
</evidence>
<feature type="transmembrane region" description="Helical" evidence="2">
    <location>
        <begin position="127"/>
        <end position="148"/>
    </location>
</feature>
<accession>A0AAJ0HI99</accession>
<comment type="caution">
    <text evidence="3">The sequence shown here is derived from an EMBL/GenBank/DDBJ whole genome shotgun (WGS) entry which is preliminary data.</text>
</comment>
<keyword evidence="2" id="KW-1133">Transmembrane helix</keyword>
<dbReference type="AlphaFoldDB" id="A0AAJ0HI99"/>
<dbReference type="EMBL" id="JAUIQD010000004">
    <property type="protein sequence ID" value="KAK3352970.1"/>
    <property type="molecule type" value="Genomic_DNA"/>
</dbReference>
<feature type="compositionally biased region" description="Pro residues" evidence="1">
    <location>
        <begin position="75"/>
        <end position="85"/>
    </location>
</feature>
<sequence length="319" mass="33176">MSKSYPYGYEMAATYDSGLEAAPQNFPEVSHPQPQGSGDYGFQQHSGYQQQTAYQQQGSYPQQPYHQHAYSDTPIPKPEPSPDAPYTPGAPSTYGGQTVASPYAAAAHIVPPPQSKSSGKTVCGCSLLVFILSCIIALLSAAVIGLAAGTGIEAQRANDATTQFIALNASFAATPTAVTTSSTPTATALPIDDGCAEDPEGVNGTVYQSFSLLGGLKFTRYCNRDAKYAPLFSLFTSSFSTCMDACAAYTKYVPTYYGNNANSTCAAVSFIPAWTGKVNATNGGAPGNCYLKPGPQNGTSLAVPNIGVDCHAGVYTPGA</sequence>
<gene>
    <name evidence="3" type="ORF">B0T25DRAFT_543255</name>
</gene>
<protein>
    <submittedName>
        <fullName evidence="3">Uncharacterized protein</fullName>
    </submittedName>
</protein>